<dbReference type="EMBL" id="AP018586">
    <property type="protein sequence ID" value="BBD91177.1"/>
    <property type="molecule type" value="Genomic_DNA"/>
</dbReference>
<evidence type="ECO:0000313" key="2">
    <source>
        <dbReference type="Proteomes" id="UP000274772"/>
    </source>
</evidence>
<gene>
    <name evidence="1" type="ORF">JMUB590_0067</name>
</gene>
<protein>
    <submittedName>
        <fullName evidence="1">NBS-LRR resistance-like protein 4F</fullName>
    </submittedName>
</protein>
<dbReference type="Proteomes" id="UP000274772">
    <property type="component" value="Chromosome"/>
</dbReference>
<keyword evidence="2" id="KW-1185">Reference proteome</keyword>
<name>A0ABM7FRW6_9STAP</name>
<evidence type="ECO:0000313" key="1">
    <source>
        <dbReference type="EMBL" id="BBD91177.1"/>
    </source>
</evidence>
<reference evidence="1 2" key="1">
    <citation type="submission" date="2018-05" db="EMBL/GenBank/DDBJ databases">
        <title>Complete genome sequencing of three human clinical isolates of Staphylococcus caprae reveals virulence factors similar to those of S. epidermidis and S. capitis.</title>
        <authorList>
            <person name="Watanabe S."/>
            <person name="Cui L."/>
        </authorList>
    </citation>
    <scope>NUCLEOTIDE SEQUENCE [LARGE SCALE GENOMIC DNA]</scope>
    <source>
        <strain evidence="1 2">JMUB590</strain>
    </source>
</reference>
<sequence length="58" mass="6866">MKNGRGNSLQKFSFIVYLNLLHYKYLEFLRMMILPQKMNLYKRNFPVITMKAGGLPVV</sequence>
<organism evidence="1 2">
    <name type="scientific">Staphylococcus caprae</name>
    <dbReference type="NCBI Taxonomy" id="29380"/>
    <lineage>
        <taxon>Bacteria</taxon>
        <taxon>Bacillati</taxon>
        <taxon>Bacillota</taxon>
        <taxon>Bacilli</taxon>
        <taxon>Bacillales</taxon>
        <taxon>Staphylococcaceae</taxon>
        <taxon>Staphylococcus</taxon>
    </lineage>
</organism>
<accession>A0ABM7FRW6</accession>
<proteinExistence type="predicted"/>